<accession>A0AAD7RGE9</accession>
<name>A0AAD7RGE9_9TELE</name>
<protein>
    <submittedName>
        <fullName evidence="2">Uncharacterized protein</fullName>
    </submittedName>
</protein>
<dbReference type="EMBL" id="JAINUG010000284">
    <property type="protein sequence ID" value="KAJ8383843.1"/>
    <property type="molecule type" value="Genomic_DNA"/>
</dbReference>
<dbReference type="AlphaFoldDB" id="A0AAD7RGE9"/>
<sequence length="234" mass="25842">MRFLKNIFPYPPTRASYLQFNRPEFPHVPAHARAPVGFPLPRFTLVCCRQTPPSTESTSFPKRRNWSGGPTLSDSARARTPNGLDRLPENRTSSSKPQHRDEGRRTRDGVRGVLTSRAFLVSVRPSRGLEIKPAMLSPVTERDATIPCDNVPETRRDETRAVKSGGRERTSRVLTGGFSLPAVGRGGVWGTHTSRKRGKKEIKTVNSPSVTMFTVLPDMAVSVLGGKEAETPLL</sequence>
<evidence type="ECO:0000313" key="2">
    <source>
        <dbReference type="EMBL" id="KAJ8383843.1"/>
    </source>
</evidence>
<reference evidence="2" key="1">
    <citation type="journal article" date="2023" name="Science">
        <title>Genome structures resolve the early diversification of teleost fishes.</title>
        <authorList>
            <person name="Parey E."/>
            <person name="Louis A."/>
            <person name="Montfort J."/>
            <person name="Bouchez O."/>
            <person name="Roques C."/>
            <person name="Iampietro C."/>
            <person name="Lluch J."/>
            <person name="Castinel A."/>
            <person name="Donnadieu C."/>
            <person name="Desvignes T."/>
            <person name="Floi Bucao C."/>
            <person name="Jouanno E."/>
            <person name="Wen M."/>
            <person name="Mejri S."/>
            <person name="Dirks R."/>
            <person name="Jansen H."/>
            <person name="Henkel C."/>
            <person name="Chen W.J."/>
            <person name="Zahm M."/>
            <person name="Cabau C."/>
            <person name="Klopp C."/>
            <person name="Thompson A.W."/>
            <person name="Robinson-Rechavi M."/>
            <person name="Braasch I."/>
            <person name="Lecointre G."/>
            <person name="Bobe J."/>
            <person name="Postlethwait J.H."/>
            <person name="Berthelot C."/>
            <person name="Roest Crollius H."/>
            <person name="Guiguen Y."/>
        </authorList>
    </citation>
    <scope>NUCLEOTIDE SEQUENCE</scope>
    <source>
        <strain evidence="2">NC1722</strain>
    </source>
</reference>
<gene>
    <name evidence="2" type="ORF">AAFF_G00214130</name>
</gene>
<feature type="compositionally biased region" description="Polar residues" evidence="1">
    <location>
        <begin position="51"/>
        <end position="60"/>
    </location>
</feature>
<evidence type="ECO:0000313" key="3">
    <source>
        <dbReference type="Proteomes" id="UP001221898"/>
    </source>
</evidence>
<keyword evidence="3" id="KW-1185">Reference proteome</keyword>
<feature type="compositionally biased region" description="Basic and acidic residues" evidence="1">
    <location>
        <begin position="98"/>
        <end position="110"/>
    </location>
</feature>
<organism evidence="2 3">
    <name type="scientific">Aldrovandia affinis</name>
    <dbReference type="NCBI Taxonomy" id="143900"/>
    <lineage>
        <taxon>Eukaryota</taxon>
        <taxon>Metazoa</taxon>
        <taxon>Chordata</taxon>
        <taxon>Craniata</taxon>
        <taxon>Vertebrata</taxon>
        <taxon>Euteleostomi</taxon>
        <taxon>Actinopterygii</taxon>
        <taxon>Neopterygii</taxon>
        <taxon>Teleostei</taxon>
        <taxon>Notacanthiformes</taxon>
        <taxon>Halosauridae</taxon>
        <taxon>Aldrovandia</taxon>
    </lineage>
</organism>
<comment type="caution">
    <text evidence="2">The sequence shown here is derived from an EMBL/GenBank/DDBJ whole genome shotgun (WGS) entry which is preliminary data.</text>
</comment>
<proteinExistence type="predicted"/>
<evidence type="ECO:0000256" key="1">
    <source>
        <dbReference type="SAM" id="MobiDB-lite"/>
    </source>
</evidence>
<feature type="region of interest" description="Disordered" evidence="1">
    <location>
        <begin position="51"/>
        <end position="110"/>
    </location>
</feature>
<dbReference type="Proteomes" id="UP001221898">
    <property type="component" value="Unassembled WGS sequence"/>
</dbReference>